<evidence type="ECO:0008006" key="4">
    <source>
        <dbReference type="Google" id="ProtNLM"/>
    </source>
</evidence>
<evidence type="ECO:0000313" key="3">
    <source>
        <dbReference type="Proteomes" id="UP000030689"/>
    </source>
</evidence>
<dbReference type="AlphaFoldDB" id="V4MA17"/>
<dbReference type="eggNOG" id="ENOG502QUC4">
    <property type="taxonomic scope" value="Eukaryota"/>
</dbReference>
<sequence>MARKRTETATESSKEIKTRGKFTRANKCMKTTTKKFHESGKHSNRREEKSPSKCSEESPSAQVRRSISTKDGAQEVPVLGLHLGKEVRLSGKMKLQLFPLDAHTREGLEKGGFHPYLELTLSSRKKVSSVLQHIHTKWGSSEIARGDPMLYPYDKLVLASGHKWTANSNITISDVYVAVGAPSLFRLRYGWSPATYNKTDEPPSPSTPGITTFPNEEPQNIICNKTESSSFTGKQTFGLGNPFTMLPSSNQVTDLPPSESTPPDGQVESAENKINDGSGPTIFSWDDGLTSLSIGGLLSEVSLKGNLGNRSKNSNAVNANATLWDDSLTNISIGGLFSEASLQDKRGVNLKQESTHNNHNNDQPSVSIGGLLSEASSPGEGRISDGNQTWETRRAISKQPLPLISDSLDAFLVNQTDQPRAPCPPELSHSSILDAEDTCHAFSFRKRTTTSQKVLEQVTEEAEQQQQRNESKPAKGLFGSTVFNQDTSLGFSGIKWADSRGPFDFGLSSSSRKFTNGDSVSFGAVLKDLPE</sequence>
<dbReference type="GO" id="GO:0007389">
    <property type="term" value="P:pattern specification process"/>
    <property type="evidence" value="ECO:0007669"/>
    <property type="project" value="TreeGrafter"/>
</dbReference>
<feature type="compositionally biased region" description="Polar residues" evidence="1">
    <location>
        <begin position="207"/>
        <end position="217"/>
    </location>
</feature>
<dbReference type="Gramene" id="ESQ53194">
    <property type="protein sequence ID" value="ESQ53194"/>
    <property type="gene ID" value="EUTSA_v10024889mg"/>
</dbReference>
<dbReference type="KEGG" id="eus:EUTSA_v10024889mg"/>
<dbReference type="GO" id="GO:0003682">
    <property type="term" value="F:chromatin binding"/>
    <property type="evidence" value="ECO:0007669"/>
    <property type="project" value="InterPro"/>
</dbReference>
<dbReference type="GO" id="GO:0005634">
    <property type="term" value="C:nucleus"/>
    <property type="evidence" value="ECO:0007669"/>
    <property type="project" value="TreeGrafter"/>
</dbReference>
<dbReference type="OrthoDB" id="745018at2759"/>
<feature type="compositionally biased region" description="Basic and acidic residues" evidence="1">
    <location>
        <begin position="35"/>
        <end position="56"/>
    </location>
</feature>
<feature type="compositionally biased region" description="Polar residues" evidence="1">
    <location>
        <begin position="61"/>
        <end position="71"/>
    </location>
</feature>
<dbReference type="Proteomes" id="UP000030689">
    <property type="component" value="Unassembled WGS sequence"/>
</dbReference>
<dbReference type="InterPro" id="IPR055315">
    <property type="entry name" value="Cramped-like"/>
</dbReference>
<proteinExistence type="predicted"/>
<gene>
    <name evidence="2" type="ORF">EUTSA_v10024889mg</name>
</gene>
<dbReference type="OMA" id="IFRLRYD"/>
<name>V4MA17_EUTSA</name>
<feature type="region of interest" description="Disordered" evidence="1">
    <location>
        <begin position="248"/>
        <end position="278"/>
    </location>
</feature>
<organism evidence="2 3">
    <name type="scientific">Eutrema salsugineum</name>
    <name type="common">Saltwater cress</name>
    <name type="synonym">Sisymbrium salsugineum</name>
    <dbReference type="NCBI Taxonomy" id="72664"/>
    <lineage>
        <taxon>Eukaryota</taxon>
        <taxon>Viridiplantae</taxon>
        <taxon>Streptophyta</taxon>
        <taxon>Embryophyta</taxon>
        <taxon>Tracheophyta</taxon>
        <taxon>Spermatophyta</taxon>
        <taxon>Magnoliopsida</taxon>
        <taxon>eudicotyledons</taxon>
        <taxon>Gunneridae</taxon>
        <taxon>Pentapetalae</taxon>
        <taxon>rosids</taxon>
        <taxon>malvids</taxon>
        <taxon>Brassicales</taxon>
        <taxon>Brassicaceae</taxon>
        <taxon>Eutremeae</taxon>
        <taxon>Eutrema</taxon>
    </lineage>
</organism>
<dbReference type="EMBL" id="KI517384">
    <property type="protein sequence ID" value="ESQ53194.1"/>
    <property type="molecule type" value="Genomic_DNA"/>
</dbReference>
<feature type="region of interest" description="Disordered" evidence="1">
    <location>
        <begin position="352"/>
        <end position="388"/>
    </location>
</feature>
<evidence type="ECO:0000313" key="2">
    <source>
        <dbReference type="EMBL" id="ESQ53194.1"/>
    </source>
</evidence>
<reference evidence="2 3" key="1">
    <citation type="journal article" date="2013" name="Front. Plant Sci.">
        <title>The Reference Genome of the Halophytic Plant Eutrema salsugineum.</title>
        <authorList>
            <person name="Yang R."/>
            <person name="Jarvis D.E."/>
            <person name="Chen H."/>
            <person name="Beilstein M.A."/>
            <person name="Grimwood J."/>
            <person name="Jenkins J."/>
            <person name="Shu S."/>
            <person name="Prochnik S."/>
            <person name="Xin M."/>
            <person name="Ma C."/>
            <person name="Schmutz J."/>
            <person name="Wing R.A."/>
            <person name="Mitchell-Olds T."/>
            <person name="Schumaker K.S."/>
            <person name="Wang X."/>
        </authorList>
    </citation>
    <scope>NUCLEOTIDE SEQUENCE [LARGE SCALE GENOMIC DNA]</scope>
</reference>
<feature type="region of interest" description="Disordered" evidence="1">
    <location>
        <begin position="198"/>
        <end position="217"/>
    </location>
</feature>
<feature type="compositionally biased region" description="Polar residues" evidence="1">
    <location>
        <begin position="352"/>
        <end position="366"/>
    </location>
</feature>
<feature type="compositionally biased region" description="Basic and acidic residues" evidence="1">
    <location>
        <begin position="1"/>
        <end position="18"/>
    </location>
</feature>
<keyword evidence="3" id="KW-1185">Reference proteome</keyword>
<accession>V4MA17</accession>
<feature type="region of interest" description="Disordered" evidence="1">
    <location>
        <begin position="1"/>
        <end position="71"/>
    </location>
</feature>
<dbReference type="PANTHER" id="PTHR21677">
    <property type="entry name" value="CRAMPED PROTEIN"/>
    <property type="match status" value="1"/>
</dbReference>
<protein>
    <recommendedName>
        <fullName evidence="4">TSL-kinase interacting protein 1</fullName>
    </recommendedName>
</protein>
<dbReference type="PANTHER" id="PTHR21677:SF4">
    <property type="entry name" value="TSL-KINASE INTERACTING-LIKE PROTEIN"/>
    <property type="match status" value="1"/>
</dbReference>
<evidence type="ECO:0000256" key="1">
    <source>
        <dbReference type="SAM" id="MobiDB-lite"/>
    </source>
</evidence>
<dbReference type="STRING" id="72664.V4MA17"/>